<evidence type="ECO:0000256" key="5">
    <source>
        <dbReference type="SAM" id="SignalP"/>
    </source>
</evidence>
<protein>
    <submittedName>
        <fullName evidence="7">Cytochrome c</fullName>
    </submittedName>
</protein>
<keyword evidence="8" id="KW-1185">Reference proteome</keyword>
<organism evidence="7 8">
    <name type="scientific">Aquibium carbonis</name>
    <dbReference type="NCBI Taxonomy" id="2495581"/>
    <lineage>
        <taxon>Bacteria</taxon>
        <taxon>Pseudomonadati</taxon>
        <taxon>Pseudomonadota</taxon>
        <taxon>Alphaproteobacteria</taxon>
        <taxon>Hyphomicrobiales</taxon>
        <taxon>Phyllobacteriaceae</taxon>
        <taxon>Aquibium</taxon>
    </lineage>
</organism>
<dbReference type="AlphaFoldDB" id="A0A3S0A4P3"/>
<feature type="chain" id="PRO_5018697661" evidence="5">
    <location>
        <begin position="28"/>
        <end position="112"/>
    </location>
</feature>
<feature type="domain" description="Cytochrome c" evidence="6">
    <location>
        <begin position="30"/>
        <end position="111"/>
    </location>
</feature>
<dbReference type="GO" id="GO:0009055">
    <property type="term" value="F:electron transfer activity"/>
    <property type="evidence" value="ECO:0007669"/>
    <property type="project" value="InterPro"/>
</dbReference>
<accession>A0A3S0A4P3</accession>
<dbReference type="Pfam" id="PF00034">
    <property type="entry name" value="Cytochrom_C"/>
    <property type="match status" value="1"/>
</dbReference>
<evidence type="ECO:0000256" key="3">
    <source>
        <dbReference type="ARBA" id="ARBA00023004"/>
    </source>
</evidence>
<name>A0A3S0A4P3_9HYPH</name>
<dbReference type="EMBL" id="RWKW01000083">
    <property type="protein sequence ID" value="RST84679.1"/>
    <property type="molecule type" value="Genomic_DNA"/>
</dbReference>
<evidence type="ECO:0000256" key="1">
    <source>
        <dbReference type="ARBA" id="ARBA00022617"/>
    </source>
</evidence>
<proteinExistence type="predicted"/>
<dbReference type="Gene3D" id="1.10.760.10">
    <property type="entry name" value="Cytochrome c-like domain"/>
    <property type="match status" value="1"/>
</dbReference>
<dbReference type="Proteomes" id="UP000278398">
    <property type="component" value="Unassembled WGS sequence"/>
</dbReference>
<evidence type="ECO:0000256" key="4">
    <source>
        <dbReference type="PROSITE-ProRule" id="PRU00433"/>
    </source>
</evidence>
<sequence>MKTPGFRLAALFLGSLLAGVTAGGASAEDAEQAYGRQLVEANCAGCHAIGTSDESTHPEAPAFRTLSERYPLDALEEAFVEGISTGHPDMPEFVASPAQIGAIIAYLDTLQP</sequence>
<feature type="signal peptide" evidence="5">
    <location>
        <begin position="1"/>
        <end position="27"/>
    </location>
</feature>
<dbReference type="GO" id="GO:0020037">
    <property type="term" value="F:heme binding"/>
    <property type="evidence" value="ECO:0007669"/>
    <property type="project" value="InterPro"/>
</dbReference>
<comment type="caution">
    <text evidence="7">The sequence shown here is derived from an EMBL/GenBank/DDBJ whole genome shotgun (WGS) entry which is preliminary data.</text>
</comment>
<keyword evidence="3 4" id="KW-0408">Iron</keyword>
<dbReference type="OrthoDB" id="7363829at2"/>
<dbReference type="RefSeq" id="WP_126701629.1">
    <property type="nucleotide sequence ID" value="NZ_RWKW01000083.1"/>
</dbReference>
<evidence type="ECO:0000259" key="6">
    <source>
        <dbReference type="PROSITE" id="PS51007"/>
    </source>
</evidence>
<keyword evidence="2 4" id="KW-0479">Metal-binding</keyword>
<dbReference type="PROSITE" id="PS51007">
    <property type="entry name" value="CYTC"/>
    <property type="match status" value="1"/>
</dbReference>
<gene>
    <name evidence="7" type="ORF">EJC49_19605</name>
</gene>
<dbReference type="InterPro" id="IPR009056">
    <property type="entry name" value="Cyt_c-like_dom"/>
</dbReference>
<keyword evidence="1 4" id="KW-0349">Heme</keyword>
<evidence type="ECO:0000256" key="2">
    <source>
        <dbReference type="ARBA" id="ARBA00022723"/>
    </source>
</evidence>
<evidence type="ECO:0000313" key="7">
    <source>
        <dbReference type="EMBL" id="RST84679.1"/>
    </source>
</evidence>
<dbReference type="InterPro" id="IPR036909">
    <property type="entry name" value="Cyt_c-like_dom_sf"/>
</dbReference>
<keyword evidence="5" id="KW-0732">Signal</keyword>
<dbReference type="SUPFAM" id="SSF46626">
    <property type="entry name" value="Cytochrome c"/>
    <property type="match status" value="1"/>
</dbReference>
<dbReference type="GO" id="GO:0046872">
    <property type="term" value="F:metal ion binding"/>
    <property type="evidence" value="ECO:0007669"/>
    <property type="project" value="UniProtKB-KW"/>
</dbReference>
<evidence type="ECO:0000313" key="8">
    <source>
        <dbReference type="Proteomes" id="UP000278398"/>
    </source>
</evidence>
<reference evidence="7 8" key="1">
    <citation type="submission" date="2018-12" db="EMBL/GenBank/DDBJ databases">
        <title>Mesorhizobium carbonis sp. nov., isolated from coal mine water.</title>
        <authorList>
            <person name="Xin W."/>
            <person name="Xu Z."/>
            <person name="Xiang F."/>
            <person name="Zhang J."/>
            <person name="Xi L."/>
            <person name="Liu J."/>
        </authorList>
    </citation>
    <scope>NUCLEOTIDE SEQUENCE [LARGE SCALE GENOMIC DNA]</scope>
    <source>
        <strain evidence="7 8">B2.3</strain>
    </source>
</reference>